<dbReference type="Proteomes" id="UP000239273">
    <property type="component" value="Unassembled WGS sequence"/>
</dbReference>
<dbReference type="CDD" id="cd06587">
    <property type="entry name" value="VOC"/>
    <property type="match status" value="1"/>
</dbReference>
<dbReference type="AlphaFoldDB" id="A0A2S7XG69"/>
<feature type="domain" description="VOC" evidence="1">
    <location>
        <begin position="3"/>
        <end position="127"/>
    </location>
</feature>
<reference evidence="2" key="4">
    <citation type="submission" date="2023-01" db="EMBL/GenBank/DDBJ databases">
        <title>Draft genome sequence of Aliivibrio sifiae strain NBRC 105001.</title>
        <authorList>
            <person name="Sun Q."/>
            <person name="Mori K."/>
        </authorList>
    </citation>
    <scope>NUCLEOTIDE SEQUENCE</scope>
    <source>
        <strain evidence="2">NBRC 105001</strain>
    </source>
</reference>
<name>A0A2S7XG69_9GAMM</name>
<dbReference type="PROSITE" id="PS51819">
    <property type="entry name" value="VOC"/>
    <property type="match status" value="1"/>
</dbReference>
<keyword evidence="5" id="KW-1185">Reference proteome</keyword>
<dbReference type="Pfam" id="PF13669">
    <property type="entry name" value="Glyoxalase_4"/>
    <property type="match status" value="1"/>
</dbReference>
<dbReference type="Proteomes" id="UP001156660">
    <property type="component" value="Unassembled WGS sequence"/>
</dbReference>
<reference evidence="3 4" key="2">
    <citation type="submission" date="2016-12" db="EMBL/GenBank/DDBJ databases">
        <title>Diversity of luminous bacteria.</title>
        <authorList>
            <person name="Yoshizawa S."/>
            <person name="Kogure K."/>
        </authorList>
    </citation>
    <scope>NUCLEOTIDE SEQUENCE [LARGE SCALE GENOMIC DNA]</scope>
    <source>
        <strain evidence="3 4">NBRC 105001</strain>
    </source>
</reference>
<dbReference type="InterPro" id="IPR037523">
    <property type="entry name" value="VOC_core"/>
</dbReference>
<sequence>MTQFEHANITVPNIDAALAFLLNAAPDFQIKTDQTHQDSYRWVHIGNESCYFALQEPHSPSTSKDTRKPYQNIAVNHIGMIVDDLDNIKLNLLALGYEQNGDVTQEKHGRRLYFYDKAGFEWELIEYDTETLTDRYNYTD</sequence>
<evidence type="ECO:0000313" key="3">
    <source>
        <dbReference type="EMBL" id="PQJ92676.1"/>
    </source>
</evidence>
<dbReference type="OrthoDB" id="9179860at2"/>
<reference evidence="2" key="1">
    <citation type="journal article" date="2014" name="Int. J. Syst. Evol. Microbiol.">
        <title>Complete genome of a new Firmicutes species belonging to the dominant human colonic microbiota ('Ruminococcus bicirculans') reveals two chromosomes and a selective capacity to utilize plant glucans.</title>
        <authorList>
            <consortium name="NISC Comparative Sequencing Program"/>
            <person name="Wegmann U."/>
            <person name="Louis P."/>
            <person name="Goesmann A."/>
            <person name="Henrissat B."/>
            <person name="Duncan S.H."/>
            <person name="Flint H.J."/>
        </authorList>
    </citation>
    <scope>NUCLEOTIDE SEQUENCE</scope>
    <source>
        <strain evidence="2">NBRC 105001</strain>
    </source>
</reference>
<proteinExistence type="predicted"/>
<gene>
    <name evidence="3" type="ORF">BTO23_00875</name>
    <name evidence="2" type="ORF">GCM10007855_16210</name>
</gene>
<accession>A0A2S7XG69</accession>
<comment type="caution">
    <text evidence="3">The sequence shown here is derived from an EMBL/GenBank/DDBJ whole genome shotgun (WGS) entry which is preliminary data.</text>
</comment>
<protein>
    <submittedName>
        <fullName evidence="3">Glyoxalase</fullName>
    </submittedName>
</protein>
<dbReference type="InterPro" id="IPR029068">
    <property type="entry name" value="Glyas_Bleomycin-R_OHBP_Dase"/>
</dbReference>
<evidence type="ECO:0000313" key="2">
    <source>
        <dbReference type="EMBL" id="GLR74747.1"/>
    </source>
</evidence>
<dbReference type="RefSeq" id="WP_061003144.1">
    <property type="nucleotide sequence ID" value="NZ_BSOU01000004.1"/>
</dbReference>
<evidence type="ECO:0000313" key="5">
    <source>
        <dbReference type="Proteomes" id="UP001156660"/>
    </source>
</evidence>
<dbReference type="EMBL" id="BSOU01000004">
    <property type="protein sequence ID" value="GLR74747.1"/>
    <property type="molecule type" value="Genomic_DNA"/>
</dbReference>
<reference evidence="5" key="3">
    <citation type="journal article" date="2019" name="Int. J. Syst. Evol. Microbiol.">
        <title>The Global Catalogue of Microorganisms (GCM) 10K type strain sequencing project: providing services to taxonomists for standard genome sequencing and annotation.</title>
        <authorList>
            <consortium name="The Broad Institute Genomics Platform"/>
            <consortium name="The Broad Institute Genome Sequencing Center for Infectious Disease"/>
            <person name="Wu L."/>
            <person name="Ma J."/>
        </authorList>
    </citation>
    <scope>NUCLEOTIDE SEQUENCE [LARGE SCALE GENOMIC DNA]</scope>
    <source>
        <strain evidence="5">NBRC 105001</strain>
    </source>
</reference>
<organism evidence="3 4">
    <name type="scientific">Aliivibrio sifiae</name>
    <dbReference type="NCBI Taxonomy" id="566293"/>
    <lineage>
        <taxon>Bacteria</taxon>
        <taxon>Pseudomonadati</taxon>
        <taxon>Pseudomonadota</taxon>
        <taxon>Gammaproteobacteria</taxon>
        <taxon>Vibrionales</taxon>
        <taxon>Vibrionaceae</taxon>
        <taxon>Aliivibrio</taxon>
    </lineage>
</organism>
<evidence type="ECO:0000313" key="4">
    <source>
        <dbReference type="Proteomes" id="UP000239273"/>
    </source>
</evidence>
<dbReference type="EMBL" id="MSCP01000001">
    <property type="protein sequence ID" value="PQJ92676.1"/>
    <property type="molecule type" value="Genomic_DNA"/>
</dbReference>
<evidence type="ECO:0000259" key="1">
    <source>
        <dbReference type="PROSITE" id="PS51819"/>
    </source>
</evidence>
<dbReference type="Gene3D" id="3.10.180.10">
    <property type="entry name" value="2,3-Dihydroxybiphenyl 1,2-Dioxygenase, domain 1"/>
    <property type="match status" value="1"/>
</dbReference>
<dbReference type="SUPFAM" id="SSF54593">
    <property type="entry name" value="Glyoxalase/Bleomycin resistance protein/Dihydroxybiphenyl dioxygenase"/>
    <property type="match status" value="1"/>
</dbReference>